<dbReference type="AlphaFoldDB" id="B0DGF2"/>
<evidence type="ECO:0000313" key="2">
    <source>
        <dbReference type="EMBL" id="EDR06260.1"/>
    </source>
</evidence>
<accession>B0DGF2</accession>
<organism evidence="3">
    <name type="scientific">Laccaria bicolor (strain S238N-H82 / ATCC MYA-4686)</name>
    <name type="common">Bicoloured deceiver</name>
    <name type="synonym">Laccaria laccata var. bicolor</name>
    <dbReference type="NCBI Taxonomy" id="486041"/>
    <lineage>
        <taxon>Eukaryota</taxon>
        <taxon>Fungi</taxon>
        <taxon>Dikarya</taxon>
        <taxon>Basidiomycota</taxon>
        <taxon>Agaricomycotina</taxon>
        <taxon>Agaricomycetes</taxon>
        <taxon>Agaricomycetidae</taxon>
        <taxon>Agaricales</taxon>
        <taxon>Agaricineae</taxon>
        <taxon>Hydnangiaceae</taxon>
        <taxon>Laccaria</taxon>
    </lineage>
</organism>
<protein>
    <submittedName>
        <fullName evidence="2">Predicted protein</fullName>
    </submittedName>
</protein>
<feature type="compositionally biased region" description="Basic and acidic residues" evidence="1">
    <location>
        <begin position="249"/>
        <end position="261"/>
    </location>
</feature>
<dbReference type="OrthoDB" id="3067563at2759"/>
<dbReference type="RefSeq" id="XP_001883121.1">
    <property type="nucleotide sequence ID" value="XM_001883086.1"/>
</dbReference>
<name>B0DGF2_LACBS</name>
<evidence type="ECO:0000313" key="3">
    <source>
        <dbReference type="Proteomes" id="UP000001194"/>
    </source>
</evidence>
<dbReference type="GeneID" id="6078710"/>
<reference evidence="2 3" key="1">
    <citation type="journal article" date="2008" name="Nature">
        <title>The genome of Laccaria bicolor provides insights into mycorrhizal symbiosis.</title>
        <authorList>
            <person name="Martin F."/>
            <person name="Aerts A."/>
            <person name="Ahren D."/>
            <person name="Brun A."/>
            <person name="Danchin E.G.J."/>
            <person name="Duchaussoy F."/>
            <person name="Gibon J."/>
            <person name="Kohler A."/>
            <person name="Lindquist E."/>
            <person name="Pereda V."/>
            <person name="Salamov A."/>
            <person name="Shapiro H.J."/>
            <person name="Wuyts J."/>
            <person name="Blaudez D."/>
            <person name="Buee M."/>
            <person name="Brokstein P."/>
            <person name="Canbaeck B."/>
            <person name="Cohen D."/>
            <person name="Courty P.E."/>
            <person name="Coutinho P.M."/>
            <person name="Delaruelle C."/>
            <person name="Detter J.C."/>
            <person name="Deveau A."/>
            <person name="DiFazio S."/>
            <person name="Duplessis S."/>
            <person name="Fraissinet-Tachet L."/>
            <person name="Lucic E."/>
            <person name="Frey-Klett P."/>
            <person name="Fourrey C."/>
            <person name="Feussner I."/>
            <person name="Gay G."/>
            <person name="Grimwood J."/>
            <person name="Hoegger P.J."/>
            <person name="Jain P."/>
            <person name="Kilaru S."/>
            <person name="Labbe J."/>
            <person name="Lin Y.C."/>
            <person name="Legue V."/>
            <person name="Le Tacon F."/>
            <person name="Marmeisse R."/>
            <person name="Melayah D."/>
            <person name="Montanini B."/>
            <person name="Muratet M."/>
            <person name="Nehls U."/>
            <person name="Niculita-Hirzel H."/>
            <person name="Oudot-Le Secq M.P."/>
            <person name="Peter M."/>
            <person name="Quesneville H."/>
            <person name="Rajashekar B."/>
            <person name="Reich M."/>
            <person name="Rouhier N."/>
            <person name="Schmutz J."/>
            <person name="Yin T."/>
            <person name="Chalot M."/>
            <person name="Henrissat B."/>
            <person name="Kuees U."/>
            <person name="Lucas S."/>
            <person name="Van de Peer Y."/>
            <person name="Podila G.K."/>
            <person name="Polle A."/>
            <person name="Pukkila P.J."/>
            <person name="Richardson P.M."/>
            <person name="Rouze P."/>
            <person name="Sanders I.R."/>
            <person name="Stajich J.E."/>
            <person name="Tunlid A."/>
            <person name="Tuskan G."/>
            <person name="Grigoriev I.V."/>
        </authorList>
    </citation>
    <scope>NUCLEOTIDE SEQUENCE [LARGE SCALE GENOMIC DNA]</scope>
    <source>
        <strain evidence="3">S238N-H82 / ATCC MYA-4686</strain>
    </source>
</reference>
<dbReference type="Proteomes" id="UP000001194">
    <property type="component" value="Unassembled WGS sequence"/>
</dbReference>
<evidence type="ECO:0000256" key="1">
    <source>
        <dbReference type="SAM" id="MobiDB-lite"/>
    </source>
</evidence>
<gene>
    <name evidence="2" type="ORF">LACBIDRAFT_294675</name>
</gene>
<sequence>MSADDKPSVRTTTHAYSQKELCAMTAFYGGKKCILEWRTGSVDWCHMLDAALEPSNERLQQMLQRQLRTNRYPAHAAEVRENIVPRQVLVNYHRDMDARPPRGTLFLHEDLVARTLAYERDLHDWRVAELDAGRGDPGRPQYEHVFGDGLITEHRWHAATSSAGCNRLGTDGIFKSFYMRDCPGIDDPSSQNPFPIINTLLSIPFSLIHNLTRLCGMVPPTLYQQQLIIMGVEIMKLWWWDPSPDQIKKSEGITNQHDDARSPQPHPIHHPSRHGTKFSMNEIIVHSGIQTTHSSNQNMHTFELPSGQILLGTTTSFSRDGDELLLTAGDEGLAEMGDVHADKGIVTGAMTMSLPVMYEASDLQSIEGTETSDDIDAMEDGDEQPPTRLSSPDILSWCEQVAESAPEPLPRIPLIPGSFKRGAIGGMSTNDVLMIKGLIDPLQYIEFFDLSLFSSHFAHTSV</sequence>
<dbReference type="KEGG" id="lbc:LACBIDRAFT_294675"/>
<proteinExistence type="predicted"/>
<dbReference type="HOGENOM" id="CLU_708943_0_0_1"/>
<dbReference type="InParanoid" id="B0DGF2"/>
<feature type="region of interest" description="Disordered" evidence="1">
    <location>
        <begin position="249"/>
        <end position="275"/>
    </location>
</feature>
<dbReference type="EMBL" id="DS547109">
    <property type="protein sequence ID" value="EDR06260.1"/>
    <property type="molecule type" value="Genomic_DNA"/>
</dbReference>
<keyword evidence="3" id="KW-1185">Reference proteome</keyword>